<feature type="region of interest" description="Disordered" evidence="1">
    <location>
        <begin position="66"/>
        <end position="99"/>
    </location>
</feature>
<reference evidence="2" key="1">
    <citation type="submission" date="2012-04" db="EMBL/GenBank/DDBJ databases">
        <authorList>
            <person name="Borisov I.G."/>
            <person name="Ivanikova N.V."/>
            <person name="Pinevich A.V."/>
        </authorList>
    </citation>
    <scope>NUCLEOTIDE SEQUENCE</scope>
    <source>
        <strain evidence="2">CALU 1027</strain>
    </source>
</reference>
<dbReference type="RefSeq" id="WP_017713766.1">
    <property type="nucleotide sequence ID" value="NZ_KB235941.1"/>
</dbReference>
<comment type="caution">
    <text evidence="2">The sequence shown here is derived from an EMBL/GenBank/DDBJ whole genome shotgun (WGS) entry which is preliminary data.</text>
</comment>
<sequence length="261" mass="28709">MDGLDHSLDASRTLLDCITHNGGIFTFHLTESRLLGIFQQRDQGQTLSIPKTLRQTLQKAALWDLPLDPESDSDTRSESDQNNSQTNLPSPIAGSGSAPIARASVSTTPVLTLQSGLTFVTEYQGELVLESTIGLDGDVLYRVKRDLLRHEQALAVTAAHNWLVDQLMASLRSQMVVPEALTWVIVLIPTGLSLSMALAQGDIETLIVPLGTSALSPWLKDRLHLCLQQIAPRLRSWVLAQVMSPSPPVKWLADRVMDRFQ</sequence>
<dbReference type="EMBL" id="AJTX02000002">
    <property type="protein sequence ID" value="KKJ01184.1"/>
    <property type="molecule type" value="Genomic_DNA"/>
</dbReference>
<feature type="compositionally biased region" description="Polar residues" evidence="1">
    <location>
        <begin position="80"/>
        <end position="89"/>
    </location>
</feature>
<evidence type="ECO:0000256" key="1">
    <source>
        <dbReference type="SAM" id="MobiDB-lite"/>
    </source>
</evidence>
<evidence type="ECO:0000313" key="2">
    <source>
        <dbReference type="EMBL" id="KKJ01184.1"/>
    </source>
</evidence>
<accession>A0A0M2Q2H9</accession>
<gene>
    <name evidence="2" type="ORF">PROH_02000</name>
</gene>
<keyword evidence="3" id="KW-1185">Reference proteome</keyword>
<proteinExistence type="predicted"/>
<name>A0A0M2Q2H9_PROHO</name>
<dbReference type="AlphaFoldDB" id="A0A0M2Q2H9"/>
<evidence type="ECO:0000313" key="3">
    <source>
        <dbReference type="Proteomes" id="UP000034681"/>
    </source>
</evidence>
<protein>
    <submittedName>
        <fullName evidence="2">Uncharacterized protein</fullName>
    </submittedName>
</protein>
<dbReference type="Proteomes" id="UP000034681">
    <property type="component" value="Unassembled WGS sequence"/>
</dbReference>
<organism evidence="2 3">
    <name type="scientific">Prochlorothrix hollandica PCC 9006 = CALU 1027</name>
    <dbReference type="NCBI Taxonomy" id="317619"/>
    <lineage>
        <taxon>Bacteria</taxon>
        <taxon>Bacillati</taxon>
        <taxon>Cyanobacteriota</taxon>
        <taxon>Cyanophyceae</taxon>
        <taxon>Prochlorotrichales</taxon>
        <taxon>Prochlorotrichaceae</taxon>
        <taxon>Prochlorothrix</taxon>
    </lineage>
</organism>